<dbReference type="Proteomes" id="UP000029079">
    <property type="component" value="Chromosome"/>
</dbReference>
<reference evidence="2" key="2">
    <citation type="submission" date="2014-08" db="EMBL/GenBank/DDBJ databases">
        <title>Complete genome of Weissella ceti strain WS74 isolated from diseased rainbow trout in Brazil.</title>
        <authorList>
            <person name="Figueiredo H.C.P."/>
            <person name="Leal C.A.G."/>
            <person name="Pereira F.L."/>
            <person name="Soares S.C."/>
            <person name="Dorella F.A."/>
            <person name="Carvalho A.F."/>
            <person name="Azevedo V.A.C."/>
        </authorList>
    </citation>
    <scope>NUCLEOTIDE SEQUENCE [LARGE SCALE GENOMIC DNA]</scope>
    <source>
        <strain evidence="2">WS74</strain>
    </source>
</reference>
<evidence type="ECO:0008006" key="3">
    <source>
        <dbReference type="Google" id="ProtNLM"/>
    </source>
</evidence>
<dbReference type="AlphaFoldDB" id="A0A075TZ36"/>
<name>A0A075TZ36_9LACO</name>
<proteinExistence type="predicted"/>
<dbReference type="KEGG" id="wct:WS74_0537"/>
<dbReference type="PATRIC" id="fig|759620.7.peg.523"/>
<keyword evidence="2" id="KW-1185">Reference proteome</keyword>
<evidence type="ECO:0000313" key="1">
    <source>
        <dbReference type="EMBL" id="AIM62789.1"/>
    </source>
</evidence>
<dbReference type="STRING" id="759620.WS105_0534"/>
<dbReference type="RefSeq" id="WP_009765365.1">
    <property type="nucleotide sequence ID" value="NZ_CP009223.1"/>
</dbReference>
<gene>
    <name evidence="1" type="ORF">WS74_0537</name>
</gene>
<sequence length="128" mass="14484">MAQILEEDIYTVAKRFFEQDYHDRGMLKWQGYHLSDHTEDVAKYTANDAQISAQKLKDKQSLEIIGSLLKTAYESNLELTIQLATQDDTGVTSELVTGKLLGYTDLNTVLVNNLEIQIDQINFVKVGT</sequence>
<dbReference type="KEGG" id="wci:WS105_0534"/>
<protein>
    <recommendedName>
        <fullName evidence="3">DNA-directed RNA polymerase beta subunit</fullName>
    </recommendedName>
</protein>
<organism evidence="1 2">
    <name type="scientific">Weissella ceti</name>
    <dbReference type="NCBI Taxonomy" id="759620"/>
    <lineage>
        <taxon>Bacteria</taxon>
        <taxon>Bacillati</taxon>
        <taxon>Bacillota</taxon>
        <taxon>Bacilli</taxon>
        <taxon>Lactobacillales</taxon>
        <taxon>Lactobacillaceae</taxon>
        <taxon>Weissella</taxon>
    </lineage>
</organism>
<dbReference type="EMBL" id="CP009223">
    <property type="protein sequence ID" value="AIM62789.1"/>
    <property type="molecule type" value="Genomic_DNA"/>
</dbReference>
<dbReference type="OrthoDB" id="1644322at2"/>
<reference evidence="1 2" key="1">
    <citation type="journal article" date="2014" name="Genome Announc.">
        <title>Complete Genome Sequences of Fish Pathogenic Weissella ceti Strains WS74 and WS105.</title>
        <authorList>
            <person name="Figueiredo H.C."/>
            <person name="Leal C.A."/>
            <person name="Dorella F.A."/>
            <person name="Carvalho A.F."/>
            <person name="Soares S.C."/>
            <person name="Pereira F.L."/>
            <person name="Azevedo V.A."/>
        </authorList>
    </citation>
    <scope>NUCLEOTIDE SEQUENCE [LARGE SCALE GENOMIC DNA]</scope>
    <source>
        <strain evidence="1 2">WS74</strain>
    </source>
</reference>
<dbReference type="KEGG" id="wce:WS08_0536"/>
<accession>A0A075TZ36</accession>
<evidence type="ECO:0000313" key="2">
    <source>
        <dbReference type="Proteomes" id="UP000029079"/>
    </source>
</evidence>